<feature type="region of interest" description="Disordered" evidence="9">
    <location>
        <begin position="555"/>
        <end position="581"/>
    </location>
</feature>
<dbReference type="GO" id="GO:0016887">
    <property type="term" value="F:ATP hydrolysis activity"/>
    <property type="evidence" value="ECO:0007669"/>
    <property type="project" value="InterPro"/>
</dbReference>
<dbReference type="RefSeq" id="WP_161896485.1">
    <property type="nucleotide sequence ID" value="NZ_BJOV01000005.1"/>
</dbReference>
<feature type="compositionally biased region" description="Pro residues" evidence="9">
    <location>
        <begin position="126"/>
        <end position="140"/>
    </location>
</feature>
<dbReference type="InterPro" id="IPR017871">
    <property type="entry name" value="ABC_transporter-like_CS"/>
</dbReference>
<dbReference type="CDD" id="cd00060">
    <property type="entry name" value="FHA"/>
    <property type="match status" value="1"/>
</dbReference>
<evidence type="ECO:0000256" key="6">
    <source>
        <dbReference type="ARBA" id="ARBA00022840"/>
    </source>
</evidence>
<dbReference type="Pfam" id="PF00498">
    <property type="entry name" value="FHA"/>
    <property type="match status" value="2"/>
</dbReference>
<dbReference type="Pfam" id="PF01061">
    <property type="entry name" value="ABC2_membrane"/>
    <property type="match status" value="1"/>
</dbReference>
<dbReference type="InterPro" id="IPR027417">
    <property type="entry name" value="P-loop_NTPase"/>
</dbReference>
<dbReference type="EMBL" id="BJOV01000005">
    <property type="protein sequence ID" value="GEE02852.1"/>
    <property type="molecule type" value="Genomic_DNA"/>
</dbReference>
<dbReference type="PANTHER" id="PTHR48041:SF139">
    <property type="entry name" value="PROTEIN SCARLET"/>
    <property type="match status" value="1"/>
</dbReference>
<feature type="domain" description="FHA" evidence="11">
    <location>
        <begin position="219"/>
        <end position="268"/>
    </location>
</feature>
<feature type="transmembrane region" description="Helical" evidence="10">
    <location>
        <begin position="645"/>
        <end position="665"/>
    </location>
</feature>
<dbReference type="InterPro" id="IPR008984">
    <property type="entry name" value="SMAD_FHA_dom_sf"/>
</dbReference>
<evidence type="ECO:0000256" key="3">
    <source>
        <dbReference type="ARBA" id="ARBA00022553"/>
    </source>
</evidence>
<keyword evidence="7 10" id="KW-1133">Transmembrane helix</keyword>
<dbReference type="FunFam" id="3.40.50.300:FF:000474">
    <property type="entry name" value="Putative ABC transporter ATP-binding subunit"/>
    <property type="match status" value="1"/>
</dbReference>
<evidence type="ECO:0000256" key="4">
    <source>
        <dbReference type="ARBA" id="ARBA00022692"/>
    </source>
</evidence>
<feature type="transmembrane region" description="Helical" evidence="10">
    <location>
        <begin position="686"/>
        <end position="709"/>
    </location>
</feature>
<feature type="domain" description="ABC transporter" evidence="12">
    <location>
        <begin position="306"/>
        <end position="538"/>
    </location>
</feature>
<organism evidence="13 14">
    <name type="scientific">Gordonia spumicola</name>
    <dbReference type="NCBI Taxonomy" id="589161"/>
    <lineage>
        <taxon>Bacteria</taxon>
        <taxon>Bacillati</taxon>
        <taxon>Actinomycetota</taxon>
        <taxon>Actinomycetes</taxon>
        <taxon>Mycobacteriales</taxon>
        <taxon>Gordoniaceae</taxon>
        <taxon>Gordonia</taxon>
    </lineage>
</organism>
<comment type="subcellular location">
    <subcellularLocation>
        <location evidence="1">Membrane</location>
        <topology evidence="1">Multi-pass membrane protein</topology>
    </subcellularLocation>
</comment>
<dbReference type="Pfam" id="PF00005">
    <property type="entry name" value="ABC_tran"/>
    <property type="match status" value="1"/>
</dbReference>
<feature type="domain" description="FHA" evidence="11">
    <location>
        <begin position="27"/>
        <end position="77"/>
    </location>
</feature>
<dbReference type="PROSITE" id="PS00211">
    <property type="entry name" value="ABC_TRANSPORTER_1"/>
    <property type="match status" value="1"/>
</dbReference>
<accession>A0A7I9VCD3</accession>
<dbReference type="InterPro" id="IPR013525">
    <property type="entry name" value="ABC2_TM"/>
</dbReference>
<reference evidence="14" key="1">
    <citation type="submission" date="2019-06" db="EMBL/GenBank/DDBJ databases">
        <title>Gordonia isolated from sludge of a wastewater treatment plant.</title>
        <authorList>
            <person name="Tamura T."/>
            <person name="Aoyama K."/>
            <person name="Kang Y."/>
            <person name="Saito S."/>
            <person name="Akiyama N."/>
            <person name="Yazawa K."/>
            <person name="Gonoi T."/>
            <person name="Mikami Y."/>
        </authorList>
    </citation>
    <scope>NUCLEOTIDE SEQUENCE [LARGE SCALE GENOMIC DNA]</scope>
    <source>
        <strain evidence="14">NBRC 107696</strain>
    </source>
</reference>
<keyword evidence="14" id="KW-1185">Reference proteome</keyword>
<dbReference type="SMART" id="SM00240">
    <property type="entry name" value="FHA"/>
    <property type="match status" value="2"/>
</dbReference>
<evidence type="ECO:0000256" key="10">
    <source>
        <dbReference type="SAM" id="Phobius"/>
    </source>
</evidence>
<evidence type="ECO:0000256" key="8">
    <source>
        <dbReference type="ARBA" id="ARBA00023136"/>
    </source>
</evidence>
<evidence type="ECO:0000256" key="2">
    <source>
        <dbReference type="ARBA" id="ARBA00022448"/>
    </source>
</evidence>
<keyword evidence="8 10" id="KW-0472">Membrane</keyword>
<feature type="transmembrane region" description="Helical" evidence="10">
    <location>
        <begin position="600"/>
        <end position="619"/>
    </location>
</feature>
<dbReference type="Gene3D" id="2.60.200.20">
    <property type="match status" value="2"/>
</dbReference>
<dbReference type="SMART" id="SM00382">
    <property type="entry name" value="AAA"/>
    <property type="match status" value="1"/>
</dbReference>
<feature type="compositionally biased region" description="Pro residues" evidence="9">
    <location>
        <begin position="565"/>
        <end position="574"/>
    </location>
</feature>
<dbReference type="GO" id="GO:0005524">
    <property type="term" value="F:ATP binding"/>
    <property type="evidence" value="ECO:0007669"/>
    <property type="project" value="UniProtKB-KW"/>
</dbReference>
<dbReference type="Proteomes" id="UP000444960">
    <property type="component" value="Unassembled WGS sequence"/>
</dbReference>
<dbReference type="OrthoDB" id="9804819at2"/>
<evidence type="ECO:0000256" key="7">
    <source>
        <dbReference type="ARBA" id="ARBA00022989"/>
    </source>
</evidence>
<dbReference type="Gene3D" id="3.40.50.300">
    <property type="entry name" value="P-loop containing nucleotide triphosphate hydrolases"/>
    <property type="match status" value="1"/>
</dbReference>
<dbReference type="InterPro" id="IPR000253">
    <property type="entry name" value="FHA_dom"/>
</dbReference>
<comment type="caution">
    <text evidence="13">The sequence shown here is derived from an EMBL/GenBank/DDBJ whole genome shotgun (WGS) entry which is preliminary data.</text>
</comment>
<dbReference type="AlphaFoldDB" id="A0A7I9VCD3"/>
<feature type="transmembrane region" description="Helical" evidence="10">
    <location>
        <begin position="763"/>
        <end position="786"/>
    </location>
</feature>
<dbReference type="GO" id="GO:0140359">
    <property type="term" value="F:ABC-type transporter activity"/>
    <property type="evidence" value="ECO:0007669"/>
    <property type="project" value="InterPro"/>
</dbReference>
<feature type="compositionally biased region" description="Pro residues" evidence="9">
    <location>
        <begin position="158"/>
        <end position="171"/>
    </location>
</feature>
<protein>
    <submittedName>
        <fullName evidence="13">Putative ABC transporter, ATP-binding protein</fullName>
    </submittedName>
</protein>
<dbReference type="InterPro" id="IPR003593">
    <property type="entry name" value="AAA+_ATPase"/>
</dbReference>
<evidence type="ECO:0000259" key="11">
    <source>
        <dbReference type="PROSITE" id="PS50006"/>
    </source>
</evidence>
<keyword evidence="6 13" id="KW-0067">ATP-binding</keyword>
<evidence type="ECO:0000256" key="1">
    <source>
        <dbReference type="ARBA" id="ARBA00004141"/>
    </source>
</evidence>
<feature type="transmembrane region" description="Helical" evidence="10">
    <location>
        <begin position="838"/>
        <end position="856"/>
    </location>
</feature>
<sequence>MSTPGITPPLKVRVGQGTTQIVRVSPASVGRTPDNEIVVNHPLVSRRHLSVEWSPGAGWQVIDAGSTNGMYVDGVRQNVVTVGAGARVLLGDGQTGPALELTPQAPAAATLIPPPSDGVARARSVTPPPHPPSGPMPEQPRPTIRTPIAQQPQSQPFPSAPMPSQPMPPQPMRQQAPRFGELQDAPHLAALHQNASAIFQVPGELRDGGRETISLSGVQTIGRTPDNDIVVNDVLASRHHARMSSSPQGLLLEDLGSVNGTFVNGQRVSAHRLSENDVVTIGNSDFVMSGGALVRGRPQVDVAGGVQVDGVSLTIDGKTLLNDISFAAAPGSLTAIIGPSGAGKSTVSKIVAGLNSPTVGVVTFEGRGVHTEYEALRTRIGMVPQDDVLHRRLTLRQALRYAAELRLPSDLSTADRDQVIDGVLSELQLTEHVDTRVDKLSGGQRKRASVAMELLTGPSLLILDEPTSGLDPALDRQVMQTLRRLADAGRVVLVVTHSLTYLNLCDQVLLLAPGGKTAYCGAPRDVGAELGTTDWAEIFAFTADRPDEAWARYRQRHPHTSKPQAAPPSGPPITVPKASGGRQASTVFRRQLRLILADRGYLVFLCVLPVVLGLLTLVIPGELGFGIAEQGVGASPGSAKVHVEAVQLLVVLVIGAAFMGAALTVRDLVGERAIFERERAVGLRPGAYLFAKVVVYFLLTAVQCAIMLGLTYGLRDVPEEGGVFLPPAIALYLAITALACVSTLVGLAISSMVKSNEQTMPPLVIAIMVQLVFCGGLFPITSAGAAQLGWLFPAYWGYTAAAQAVDVPTINPDAAQVKLNDAGEMKYPLWEPTASHMLLAYGVLALMAVLLAALVFSRLRLRRR</sequence>
<dbReference type="PROSITE" id="PS50006">
    <property type="entry name" value="FHA_DOMAIN"/>
    <property type="match status" value="2"/>
</dbReference>
<dbReference type="InterPro" id="IPR050352">
    <property type="entry name" value="ABCG_transporters"/>
</dbReference>
<evidence type="ECO:0000313" key="13">
    <source>
        <dbReference type="EMBL" id="GEE02852.1"/>
    </source>
</evidence>
<keyword evidence="4 10" id="KW-0812">Transmembrane</keyword>
<feature type="transmembrane region" description="Helical" evidence="10">
    <location>
        <begin position="729"/>
        <end position="751"/>
    </location>
</feature>
<evidence type="ECO:0000256" key="9">
    <source>
        <dbReference type="SAM" id="MobiDB-lite"/>
    </source>
</evidence>
<dbReference type="PANTHER" id="PTHR48041">
    <property type="entry name" value="ABC TRANSPORTER G FAMILY MEMBER 28"/>
    <property type="match status" value="1"/>
</dbReference>
<evidence type="ECO:0000313" key="14">
    <source>
        <dbReference type="Proteomes" id="UP000444960"/>
    </source>
</evidence>
<dbReference type="SUPFAM" id="SSF52540">
    <property type="entry name" value="P-loop containing nucleoside triphosphate hydrolases"/>
    <property type="match status" value="1"/>
</dbReference>
<name>A0A7I9VCD3_9ACTN</name>
<dbReference type="InterPro" id="IPR003439">
    <property type="entry name" value="ABC_transporter-like_ATP-bd"/>
</dbReference>
<keyword evidence="2" id="KW-0813">Transport</keyword>
<feature type="region of interest" description="Disordered" evidence="9">
    <location>
        <begin position="108"/>
        <end position="175"/>
    </location>
</feature>
<keyword evidence="3" id="KW-0597">Phosphoprotein</keyword>
<proteinExistence type="predicted"/>
<dbReference type="GO" id="GO:0016020">
    <property type="term" value="C:membrane"/>
    <property type="evidence" value="ECO:0007669"/>
    <property type="project" value="UniProtKB-SubCell"/>
</dbReference>
<keyword evidence="5" id="KW-0547">Nucleotide-binding</keyword>
<evidence type="ECO:0000259" key="12">
    <source>
        <dbReference type="PROSITE" id="PS50893"/>
    </source>
</evidence>
<dbReference type="SUPFAM" id="SSF49879">
    <property type="entry name" value="SMAD/FHA domain"/>
    <property type="match status" value="2"/>
</dbReference>
<gene>
    <name evidence="13" type="ORF">nbrc107696_32980</name>
</gene>
<dbReference type="PROSITE" id="PS50893">
    <property type="entry name" value="ABC_TRANSPORTER_2"/>
    <property type="match status" value="1"/>
</dbReference>
<evidence type="ECO:0000256" key="5">
    <source>
        <dbReference type="ARBA" id="ARBA00022741"/>
    </source>
</evidence>